<dbReference type="EMBL" id="KF414100">
    <property type="protein sequence ID" value="AIC77083.1"/>
    <property type="molecule type" value="Genomic_DNA"/>
</dbReference>
<keyword evidence="3" id="KW-0964">Secreted</keyword>
<organism evidence="5">
    <name type="scientific">Conus betulinus</name>
    <name type="common">Beech cone</name>
    <dbReference type="NCBI Taxonomy" id="89764"/>
    <lineage>
        <taxon>Eukaryota</taxon>
        <taxon>Metazoa</taxon>
        <taxon>Spiralia</taxon>
        <taxon>Lophotrochozoa</taxon>
        <taxon>Mollusca</taxon>
        <taxon>Gastropoda</taxon>
        <taxon>Caenogastropoda</taxon>
        <taxon>Neogastropoda</taxon>
        <taxon>Conoidea</taxon>
        <taxon>Conidae</taxon>
        <taxon>Conus</taxon>
        <taxon>Dendroconus</taxon>
    </lineage>
</organism>
<dbReference type="Pfam" id="PF07365">
    <property type="entry name" value="Toxin_8"/>
    <property type="match status" value="1"/>
</dbReference>
<dbReference type="AlphaFoldDB" id="A0A068B3Z6"/>
<proteinExistence type="inferred from homology"/>
<dbReference type="InterPro" id="IPR009958">
    <property type="entry name" value="Conotoxin_a-typ"/>
</dbReference>
<comment type="similarity">
    <text evidence="2">Belongs to the conotoxin A superfamily.</text>
</comment>
<dbReference type="GO" id="GO:0030550">
    <property type="term" value="F:acetylcholine receptor inhibitor activity"/>
    <property type="evidence" value="ECO:0007669"/>
    <property type="project" value="InterPro"/>
</dbReference>
<evidence type="ECO:0000256" key="2">
    <source>
        <dbReference type="ARBA" id="ARBA00006077"/>
    </source>
</evidence>
<accession>A0A068B3Z6</accession>
<sequence>SDGRDAAAIDKASEVIVRKDCTYCMHSSCSMMYEKCRPGR</sequence>
<evidence type="ECO:0000256" key="1">
    <source>
        <dbReference type="ARBA" id="ARBA00004613"/>
    </source>
</evidence>
<reference evidence="5" key="1">
    <citation type="submission" date="2013-07" db="EMBL/GenBank/DDBJ databases">
        <authorList>
            <person name="Zhang L.X."/>
            <person name="Liu Z.G."/>
            <person name="Dai Q.Y."/>
        </authorList>
    </citation>
    <scope>NUCLEOTIDE SEQUENCE</scope>
    <source>
        <tissue evidence="5">Venom gland</tissue>
    </source>
</reference>
<evidence type="ECO:0000313" key="5">
    <source>
        <dbReference type="EMBL" id="AIC77083.1"/>
    </source>
</evidence>
<dbReference type="GO" id="GO:0005576">
    <property type="term" value="C:extracellular region"/>
    <property type="evidence" value="ECO:0007669"/>
    <property type="project" value="UniProtKB-SubCell"/>
</dbReference>
<protein>
    <submittedName>
        <fullName evidence="5">Conotoxin Bt14.6</fullName>
    </submittedName>
</protein>
<keyword evidence="4" id="KW-0800">Toxin</keyword>
<dbReference type="GO" id="GO:0090729">
    <property type="term" value="F:toxin activity"/>
    <property type="evidence" value="ECO:0007669"/>
    <property type="project" value="UniProtKB-KW"/>
</dbReference>
<feature type="non-terminal residue" evidence="5">
    <location>
        <position position="1"/>
    </location>
</feature>
<evidence type="ECO:0000256" key="3">
    <source>
        <dbReference type="ARBA" id="ARBA00022525"/>
    </source>
</evidence>
<evidence type="ECO:0000256" key="4">
    <source>
        <dbReference type="ARBA" id="ARBA00022656"/>
    </source>
</evidence>
<comment type="subcellular location">
    <subcellularLocation>
        <location evidence="1">Secreted</location>
    </subcellularLocation>
</comment>
<name>A0A068B3Z6_CONBE</name>